<dbReference type="EMBL" id="ACJY01000109">
    <property type="protein sequence ID" value="EFE85602.1"/>
    <property type="molecule type" value="Genomic_DNA"/>
</dbReference>
<evidence type="ECO:0000256" key="1">
    <source>
        <dbReference type="SAM" id="Coils"/>
    </source>
</evidence>
<keyword evidence="3" id="KW-0472">Membrane</keyword>
<feature type="transmembrane region" description="Helical" evidence="3">
    <location>
        <begin position="433"/>
        <end position="461"/>
    </location>
</feature>
<dbReference type="eggNOG" id="COG0628">
    <property type="taxonomic scope" value="Bacteria"/>
</dbReference>
<keyword evidence="3" id="KW-0812">Transmembrane</keyword>
<accession>D4CYI4</accession>
<dbReference type="HOGENOM" id="CLU_481321_0_0_0"/>
<dbReference type="STRING" id="546275.FUSPEROL_02499"/>
<comment type="caution">
    <text evidence="4">The sequence shown here is derived from an EMBL/GenBank/DDBJ whole genome shotgun (WGS) entry which is preliminary data.</text>
</comment>
<feature type="transmembrane region" description="Helical" evidence="3">
    <location>
        <begin position="336"/>
        <end position="359"/>
    </location>
</feature>
<name>D4CYI4_9FUSO</name>
<feature type="compositionally biased region" description="Basic and acidic residues" evidence="2">
    <location>
        <begin position="177"/>
        <end position="203"/>
    </location>
</feature>
<dbReference type="RefSeq" id="WP_005975694.1">
    <property type="nucleotide sequence ID" value="NZ_GG665898.1"/>
</dbReference>
<feature type="region of interest" description="Disordered" evidence="2">
    <location>
        <begin position="177"/>
        <end position="215"/>
    </location>
</feature>
<evidence type="ECO:0000256" key="2">
    <source>
        <dbReference type="SAM" id="MobiDB-lite"/>
    </source>
</evidence>
<feature type="coiled-coil region" evidence="1">
    <location>
        <begin position="9"/>
        <end position="47"/>
    </location>
</feature>
<reference evidence="4 5" key="1">
    <citation type="submission" date="2010-02" db="EMBL/GenBank/DDBJ databases">
        <authorList>
            <person name="Weinstock G."/>
            <person name="Sodergren E."/>
            <person name="Clifton S."/>
            <person name="Fulton L."/>
            <person name="Fulton B."/>
            <person name="Courtney L."/>
            <person name="Fronick C."/>
            <person name="Harrison M."/>
            <person name="Strong C."/>
            <person name="Farmer C."/>
            <person name="Delahaunty K."/>
            <person name="Markovic C."/>
            <person name="Hall O."/>
            <person name="Minx P."/>
            <person name="Tomlinson C."/>
            <person name="Mitreva M."/>
            <person name="Nelson J."/>
            <person name="Hou S."/>
            <person name="Wollam A."/>
            <person name="Pepin K.H."/>
            <person name="Johnson M."/>
            <person name="Bhonagiri V."/>
            <person name="Zhang X."/>
            <person name="Suruliraj S."/>
            <person name="Warren W."/>
            <person name="Chinwalla A."/>
            <person name="Mardis E.R."/>
            <person name="Wilson R.K."/>
        </authorList>
    </citation>
    <scope>NUCLEOTIDE SEQUENCE [LARGE SCALE GENOMIC DNA]</scope>
    <source>
        <strain evidence="4 5">ATCC 33693</strain>
    </source>
</reference>
<evidence type="ECO:0000313" key="4">
    <source>
        <dbReference type="EMBL" id="EFE85602.1"/>
    </source>
</evidence>
<dbReference type="GeneID" id="78420645"/>
<dbReference type="OrthoDB" id="1086629at2"/>
<protein>
    <submittedName>
        <fullName evidence="4">Cation diffusion facilitator family transporter</fullName>
    </submittedName>
</protein>
<sequence>MSNENAILNAEELDDLDEDLSYLEELEEELQEQLDFEISEFEFIKKEKEKIGSPEALGETIKGVIWEQVMNQVAIVAGEDFIKENGGMTLDLRDEAHIQTTENFENGKIAKHNTEIDYQERFDEWQSNFQKNEDGSIKTDRTGKKILTKESRDYYDEGREKGSKTVHKDHTISVGEITRDSEAATHMSKEEKKKFANSEKNLNDLDASANMSKGDKKMDEWLDSERNGEKPAERFNLNEEELREKDKIAREEYEKKKAEGKKKSIEAGKKSQREEAFRIGGKALRTAIVSLLAELLKNIISKLVKWFRSGKRNFKTLVKYIKEAISLFLDKIKTHIVNAGSGVITTIASSIFGPIVGIFKKLWMILKKGWKSLKEAFNFMRNPENRKKPIGVILLEVGKIVIASLSAIGAIVLGEVIEKALMTVPFLVIEIPLLGSLANILGIFIGASISGIIGAIAINYIQKKLEKKLKNEATIKQIEKGNEILVAQAKIQKVSEQKLVFTKMQTASNIKNRHDKLSEYIEENEKDIKEKEKGLKIELEEYIENSNKNLNDYIEENTIIITNEEIEEQKKKDEEFDEIDSLLNGILD</sequence>
<feature type="coiled-coil region" evidence="1">
    <location>
        <begin position="521"/>
        <end position="556"/>
    </location>
</feature>
<gene>
    <name evidence="4" type="ORF">FUSPEROL_02499</name>
</gene>
<feature type="transmembrane region" description="Helical" evidence="3">
    <location>
        <begin position="390"/>
        <end position="413"/>
    </location>
</feature>
<keyword evidence="1" id="KW-0175">Coiled coil</keyword>
<organism evidence="4 5">
    <name type="scientific">Fusobacterium periodonticum ATCC 33693</name>
    <dbReference type="NCBI Taxonomy" id="546275"/>
    <lineage>
        <taxon>Bacteria</taxon>
        <taxon>Fusobacteriati</taxon>
        <taxon>Fusobacteriota</taxon>
        <taxon>Fusobacteriia</taxon>
        <taxon>Fusobacteriales</taxon>
        <taxon>Fusobacteriaceae</taxon>
        <taxon>Fusobacterium</taxon>
    </lineage>
</organism>
<keyword evidence="3" id="KW-1133">Transmembrane helix</keyword>
<dbReference type="AlphaFoldDB" id="D4CYI4"/>
<evidence type="ECO:0000256" key="3">
    <source>
        <dbReference type="SAM" id="Phobius"/>
    </source>
</evidence>
<evidence type="ECO:0000313" key="5">
    <source>
        <dbReference type="Proteomes" id="UP000003748"/>
    </source>
</evidence>
<dbReference type="Proteomes" id="UP000003748">
    <property type="component" value="Unassembled WGS sequence"/>
</dbReference>
<proteinExistence type="predicted"/>